<dbReference type="InterPro" id="IPR033335">
    <property type="entry name" value="JUPITER"/>
</dbReference>
<comment type="function">
    <text evidence="1">Binds to all microtubule populations.</text>
</comment>
<comment type="similarity">
    <text evidence="4">Belongs to the MAP Jupiter family.</text>
</comment>
<comment type="subcellular location">
    <subcellularLocation>
        <location evidence="3">Cytoplasm</location>
    </subcellularLocation>
    <subcellularLocation>
        <location evidence="2">Nucleus</location>
    </subcellularLocation>
</comment>
<dbReference type="EMBL" id="CP111014">
    <property type="protein sequence ID" value="WAQ98987.1"/>
    <property type="molecule type" value="Genomic_DNA"/>
</dbReference>
<feature type="compositionally biased region" description="Polar residues" evidence="9">
    <location>
        <begin position="1"/>
        <end position="20"/>
    </location>
</feature>
<keyword evidence="7" id="KW-0597">Phosphoprotein</keyword>
<keyword evidence="6" id="KW-0963">Cytoplasm</keyword>
<protein>
    <recommendedName>
        <fullName evidence="5">Microtubule-associated protein Jupiter</fullName>
    </recommendedName>
</protein>
<gene>
    <name evidence="10" type="ORF">MAR_023360</name>
</gene>
<evidence type="ECO:0000256" key="6">
    <source>
        <dbReference type="ARBA" id="ARBA00022490"/>
    </source>
</evidence>
<feature type="compositionally biased region" description="Low complexity" evidence="9">
    <location>
        <begin position="122"/>
        <end position="137"/>
    </location>
</feature>
<keyword evidence="8" id="KW-0539">Nucleus</keyword>
<evidence type="ECO:0000256" key="1">
    <source>
        <dbReference type="ARBA" id="ARBA00003805"/>
    </source>
</evidence>
<accession>A0ABY7DQJ4</accession>
<feature type="compositionally biased region" description="Basic and acidic residues" evidence="9">
    <location>
        <begin position="179"/>
        <end position="191"/>
    </location>
</feature>
<evidence type="ECO:0000256" key="5">
    <source>
        <dbReference type="ARBA" id="ARBA00021471"/>
    </source>
</evidence>
<dbReference type="Pfam" id="PF17054">
    <property type="entry name" value="JUPITER"/>
    <property type="match status" value="1"/>
</dbReference>
<dbReference type="Proteomes" id="UP001164746">
    <property type="component" value="Chromosome 3"/>
</dbReference>
<evidence type="ECO:0000256" key="9">
    <source>
        <dbReference type="SAM" id="MobiDB-lite"/>
    </source>
</evidence>
<organism evidence="10 11">
    <name type="scientific">Mya arenaria</name>
    <name type="common">Soft-shell clam</name>
    <dbReference type="NCBI Taxonomy" id="6604"/>
    <lineage>
        <taxon>Eukaryota</taxon>
        <taxon>Metazoa</taxon>
        <taxon>Spiralia</taxon>
        <taxon>Lophotrochozoa</taxon>
        <taxon>Mollusca</taxon>
        <taxon>Bivalvia</taxon>
        <taxon>Autobranchia</taxon>
        <taxon>Heteroconchia</taxon>
        <taxon>Euheterodonta</taxon>
        <taxon>Imparidentia</taxon>
        <taxon>Neoheterodontei</taxon>
        <taxon>Myida</taxon>
        <taxon>Myoidea</taxon>
        <taxon>Myidae</taxon>
        <taxon>Mya</taxon>
    </lineage>
</organism>
<dbReference type="PANTHER" id="PTHR34930">
    <property type="entry name" value="GEO05313P1"/>
    <property type="match status" value="1"/>
</dbReference>
<name>A0ABY7DQJ4_MYAAR</name>
<evidence type="ECO:0000256" key="7">
    <source>
        <dbReference type="ARBA" id="ARBA00022553"/>
    </source>
</evidence>
<feature type="compositionally biased region" description="Low complexity" evidence="9">
    <location>
        <begin position="40"/>
        <end position="78"/>
    </location>
</feature>
<evidence type="ECO:0000256" key="4">
    <source>
        <dbReference type="ARBA" id="ARBA00005344"/>
    </source>
</evidence>
<dbReference type="PANTHER" id="PTHR34930:SF2">
    <property type="entry name" value="MICROTUBULE-ASSOCIATED PROTEIN JUPITER"/>
    <property type="match status" value="1"/>
</dbReference>
<evidence type="ECO:0000256" key="3">
    <source>
        <dbReference type="ARBA" id="ARBA00004496"/>
    </source>
</evidence>
<evidence type="ECO:0000313" key="10">
    <source>
        <dbReference type="EMBL" id="WAQ98987.1"/>
    </source>
</evidence>
<evidence type="ECO:0000256" key="8">
    <source>
        <dbReference type="ARBA" id="ARBA00023242"/>
    </source>
</evidence>
<proteinExistence type="inferred from homology"/>
<evidence type="ECO:0000313" key="11">
    <source>
        <dbReference type="Proteomes" id="UP001164746"/>
    </source>
</evidence>
<feature type="region of interest" description="Disordered" evidence="9">
    <location>
        <begin position="1"/>
        <end position="248"/>
    </location>
</feature>
<evidence type="ECO:0000256" key="2">
    <source>
        <dbReference type="ARBA" id="ARBA00004123"/>
    </source>
</evidence>
<feature type="compositionally biased region" description="Low complexity" evidence="9">
    <location>
        <begin position="199"/>
        <end position="211"/>
    </location>
</feature>
<reference evidence="10" key="1">
    <citation type="submission" date="2022-11" db="EMBL/GenBank/DDBJ databases">
        <title>Centuries of genome instability and evolution in soft-shell clam transmissible cancer (bioRxiv).</title>
        <authorList>
            <person name="Hart S.F.M."/>
            <person name="Yonemitsu M.A."/>
            <person name="Giersch R.M."/>
            <person name="Beal B.F."/>
            <person name="Arriagada G."/>
            <person name="Davis B.W."/>
            <person name="Ostrander E.A."/>
            <person name="Goff S.P."/>
            <person name="Metzger M.J."/>
        </authorList>
    </citation>
    <scope>NUCLEOTIDE SEQUENCE</scope>
    <source>
        <strain evidence="10">MELC-2E11</strain>
        <tissue evidence="10">Siphon/mantle</tissue>
    </source>
</reference>
<keyword evidence="11" id="KW-1185">Reference proteome</keyword>
<sequence>MTTTNLYSGYNEAGKSSSRVLQPPGGGSSNIFGGPEPTPQQQANRAVQQQYEGEQQQQYQGGQQQQYQGGQQQQYQGGQQHGGGANPHMDAKEEYQRNKPKGRAAGSFNPITHAEGGNESNQQPQRPPHQQQSRPAPVDAGDEQPRRMVRGQNNQPKKVQYNPITGEEYPADYGQQNEEDNKGEEAEKTTVEDSDSQNARSTPTETPTEAAPSEEEVPAQEEVNTLPAPKPTSVRVRQPPGGKSSGLW</sequence>